<dbReference type="AlphaFoldDB" id="E6SMZ9"/>
<evidence type="ECO:0000256" key="7">
    <source>
        <dbReference type="RuleBase" id="RU361161"/>
    </source>
</evidence>
<dbReference type="FunFam" id="3.20.20.300:FF:000005">
    <property type="entry name" value="Periplasmic beta-glucosidase"/>
    <property type="match status" value="1"/>
</dbReference>
<dbReference type="InterPro" id="IPR036962">
    <property type="entry name" value="Glyco_hydro_3_N_sf"/>
</dbReference>
<keyword evidence="10" id="KW-1185">Reference proteome</keyword>
<protein>
    <recommendedName>
        <fullName evidence="3">beta-glucosidase</fullName>
        <ecNumber evidence="3">3.2.1.21</ecNumber>
    </recommendedName>
</protein>
<dbReference type="PANTHER" id="PTHR30620:SF16">
    <property type="entry name" value="LYSOSOMAL BETA GLUCOSIDASE"/>
    <property type="match status" value="1"/>
</dbReference>
<dbReference type="SUPFAM" id="SSF51445">
    <property type="entry name" value="(Trans)glycosidases"/>
    <property type="match status" value="1"/>
</dbReference>
<accession>E6SMZ9</accession>
<dbReference type="KEGG" id="bhl:Bache_1668"/>
<sequence>MKIQNILYIYLLMLPLASCTHVSNSGGDAVIERKIENLLSDMTLEEKLGQMNQISSYGNIEDMIGLIKKGEVGSILNEVDAVRVNALQRVAVEESRLGIPLLMARDVIHGFKTIFPIPLGQAATFDPEVAKDGARIAAIEASSVGVRWTFAPMIDISRDPRWGRIAESCGEDVYLSSVMGSAMVKGFQGDSLNSPTSIAACAKHFVGYGAAEGGRDYNSTFISERSLRNVYFPPFEAAAKAGVATFMTSFNDNDGVPSTGNKFILKDVLRGEWGFDGLVVTDWNSAREMIAHGFAADDKDAATLAVNAGVDMEMVSYAFFKNLPEQIKSGKVKEEVIDEAVKNILRVKFRLGLFDNPYVDEKRPSVMYDESHLAAAKRAAEESVILLKNEREVLPLKETVRTVAVVGPMADAPYEQLGTWVFDGEKSHTQTPLAAIRSIYGDKVQVVYEPGLTYSRDKNVAGIAKAVSVTAHADVVIAFVGEEAILSGEAHSLADLNLQGAQSELIAALAKTGKPLVTVVMAGRQLTIGKEAEESDAVLYSFHPGTMGGPAIADLLFGKAVPSGKTPVTFLKAVGQIPLYYAHNNSGRPASLNYKPLEEIPVEAGQTSEGSSSSYMDAGVQPLYPFGYGLSYTTFKYGKPKISSRELSSKDVLTVVFDLENTGRYEGTEVVQLYVQDKVASVTRPVKELKRFTRVTLKSGEKKTVTFELPVSELAFWNIDMMKIVEPGDFALWVAPDSQSGEEIGFRVID</sequence>
<dbReference type="OrthoDB" id="9805821at2"/>
<dbReference type="PATRIC" id="fig|693979.3.peg.1762"/>
<dbReference type="RefSeq" id="WP_013547262.1">
    <property type="nucleotide sequence ID" value="NC_014933.1"/>
</dbReference>
<dbReference type="eggNOG" id="COG1472">
    <property type="taxonomic scope" value="Bacteria"/>
</dbReference>
<dbReference type="InterPro" id="IPR036881">
    <property type="entry name" value="Glyco_hydro_3_C_sf"/>
</dbReference>
<dbReference type="SMART" id="SM01217">
    <property type="entry name" value="Fn3_like"/>
    <property type="match status" value="1"/>
</dbReference>
<dbReference type="Pfam" id="PF14310">
    <property type="entry name" value="Fn3-like"/>
    <property type="match status" value="1"/>
</dbReference>
<keyword evidence="6 7" id="KW-0326">Glycosidase</keyword>
<name>E6SMZ9_BACT6</name>
<evidence type="ECO:0000313" key="9">
    <source>
        <dbReference type="EMBL" id="ADV43668.1"/>
    </source>
</evidence>
<dbReference type="InterPro" id="IPR002772">
    <property type="entry name" value="Glyco_hydro_3_C"/>
</dbReference>
<dbReference type="GO" id="GO:0008422">
    <property type="term" value="F:beta-glucosidase activity"/>
    <property type="evidence" value="ECO:0007669"/>
    <property type="project" value="UniProtKB-EC"/>
</dbReference>
<evidence type="ECO:0000256" key="4">
    <source>
        <dbReference type="ARBA" id="ARBA00022729"/>
    </source>
</evidence>
<dbReference type="EMBL" id="CP002352">
    <property type="protein sequence ID" value="ADV43668.1"/>
    <property type="molecule type" value="Genomic_DNA"/>
</dbReference>
<comment type="similarity">
    <text evidence="2 7">Belongs to the glycosyl hydrolase 3 family.</text>
</comment>
<dbReference type="Gene3D" id="3.40.50.1700">
    <property type="entry name" value="Glycoside hydrolase family 3 C-terminal domain"/>
    <property type="match status" value="1"/>
</dbReference>
<evidence type="ECO:0000256" key="1">
    <source>
        <dbReference type="ARBA" id="ARBA00000448"/>
    </source>
</evidence>
<evidence type="ECO:0000259" key="8">
    <source>
        <dbReference type="SMART" id="SM01217"/>
    </source>
</evidence>
<dbReference type="GO" id="GO:0009251">
    <property type="term" value="P:glucan catabolic process"/>
    <property type="evidence" value="ECO:0007669"/>
    <property type="project" value="TreeGrafter"/>
</dbReference>
<evidence type="ECO:0000256" key="2">
    <source>
        <dbReference type="ARBA" id="ARBA00005336"/>
    </source>
</evidence>
<dbReference type="InterPro" id="IPR017853">
    <property type="entry name" value="GH"/>
</dbReference>
<gene>
    <name evidence="9" type="ordered locus">Bache_1668</name>
</gene>
<evidence type="ECO:0000256" key="5">
    <source>
        <dbReference type="ARBA" id="ARBA00022801"/>
    </source>
</evidence>
<dbReference type="Pfam" id="PF00933">
    <property type="entry name" value="Glyco_hydro_3"/>
    <property type="match status" value="1"/>
</dbReference>
<dbReference type="InterPro" id="IPR013783">
    <property type="entry name" value="Ig-like_fold"/>
</dbReference>
<dbReference type="PRINTS" id="PR00133">
    <property type="entry name" value="GLHYDRLASE3"/>
</dbReference>
<comment type="catalytic activity">
    <reaction evidence="1">
        <text>Hydrolysis of terminal, non-reducing beta-D-glucosyl residues with release of beta-D-glucose.</text>
        <dbReference type="EC" id="3.2.1.21"/>
    </reaction>
</comment>
<dbReference type="Gene3D" id="3.20.20.300">
    <property type="entry name" value="Glycoside hydrolase, family 3, N-terminal domain"/>
    <property type="match status" value="1"/>
</dbReference>
<feature type="domain" description="Fibronectin type III-like" evidence="8">
    <location>
        <begin position="669"/>
        <end position="738"/>
    </location>
</feature>
<dbReference type="Pfam" id="PF01915">
    <property type="entry name" value="Glyco_hydro_3_C"/>
    <property type="match status" value="1"/>
</dbReference>
<organism evidence="9 10">
    <name type="scientific">Bacteroides helcogenes (strain ATCC 35417 / DSM 20613 / JCM 6297 / CCUG 15421 / P 36-108)</name>
    <dbReference type="NCBI Taxonomy" id="693979"/>
    <lineage>
        <taxon>Bacteria</taxon>
        <taxon>Pseudomonadati</taxon>
        <taxon>Bacteroidota</taxon>
        <taxon>Bacteroidia</taxon>
        <taxon>Bacteroidales</taxon>
        <taxon>Bacteroidaceae</taxon>
        <taxon>Bacteroides</taxon>
    </lineage>
</organism>
<dbReference type="InterPro" id="IPR026891">
    <property type="entry name" value="Fn3-like"/>
</dbReference>
<proteinExistence type="inferred from homology"/>
<dbReference type="Proteomes" id="UP000008630">
    <property type="component" value="Chromosome"/>
</dbReference>
<dbReference type="EC" id="3.2.1.21" evidence="3"/>
<evidence type="ECO:0000313" key="10">
    <source>
        <dbReference type="Proteomes" id="UP000008630"/>
    </source>
</evidence>
<evidence type="ECO:0000256" key="3">
    <source>
        <dbReference type="ARBA" id="ARBA00012744"/>
    </source>
</evidence>
<reference evidence="9 10" key="2">
    <citation type="journal article" date="2011" name="Stand. Genomic Sci.">
        <title>Complete genome sequence of Bacteroides helcogenes type strain (P 36-108).</title>
        <authorList>
            <person name="Pati A."/>
            <person name="Gronow S."/>
            <person name="Zeytun A."/>
            <person name="Lapidus A."/>
            <person name="Nolan M."/>
            <person name="Hammon N."/>
            <person name="Deshpande S."/>
            <person name="Cheng J.F."/>
            <person name="Tapia R."/>
            <person name="Han C."/>
            <person name="Goodwin L."/>
            <person name="Pitluck S."/>
            <person name="Liolios K."/>
            <person name="Pagani I."/>
            <person name="Ivanova N."/>
            <person name="Mavromatis K."/>
            <person name="Chen A."/>
            <person name="Palaniappan K."/>
            <person name="Land M."/>
            <person name="Hauser L."/>
            <person name="Chang Y.J."/>
            <person name="Jeffries C.D."/>
            <person name="Detter J.C."/>
            <person name="Brambilla E."/>
            <person name="Rohde M."/>
            <person name="Goker M."/>
            <person name="Woyke T."/>
            <person name="Bristow J."/>
            <person name="Eisen J.A."/>
            <person name="Markowitz V."/>
            <person name="Hugenholtz P."/>
            <person name="Kyrpides N.C."/>
            <person name="Klenk H.P."/>
            <person name="Lucas S."/>
        </authorList>
    </citation>
    <scope>NUCLEOTIDE SEQUENCE [LARGE SCALE GENOMIC DNA]</scope>
    <source>
        <strain evidence="10">ATCC 35417 / DSM 20613 / JCM 6297 / CCUG 15421 / P 36-108</strain>
    </source>
</reference>
<dbReference type="Gene3D" id="2.60.40.10">
    <property type="entry name" value="Immunoglobulins"/>
    <property type="match status" value="1"/>
</dbReference>
<dbReference type="FunFam" id="2.60.40.10:FF:000495">
    <property type="entry name" value="Periplasmic beta-glucosidase"/>
    <property type="match status" value="1"/>
</dbReference>
<evidence type="ECO:0000256" key="6">
    <source>
        <dbReference type="ARBA" id="ARBA00023295"/>
    </source>
</evidence>
<dbReference type="PROSITE" id="PS00775">
    <property type="entry name" value="GLYCOSYL_HYDROL_F3"/>
    <property type="match status" value="1"/>
</dbReference>
<dbReference type="InterPro" id="IPR051915">
    <property type="entry name" value="Cellulose_Degrad_GH3"/>
</dbReference>
<dbReference type="HOGENOM" id="CLU_004542_5_1_10"/>
<dbReference type="InterPro" id="IPR019800">
    <property type="entry name" value="Glyco_hydro_3_AS"/>
</dbReference>
<dbReference type="NCBIfam" id="NF011678">
    <property type="entry name" value="PRK15098.1"/>
    <property type="match status" value="1"/>
</dbReference>
<reference key="1">
    <citation type="submission" date="2010-11" db="EMBL/GenBank/DDBJ databases">
        <title>The complete genome of Bacteroides helcogenes P 36-108.</title>
        <authorList>
            <consortium name="US DOE Joint Genome Institute (JGI-PGF)"/>
            <person name="Lucas S."/>
            <person name="Copeland A."/>
            <person name="Lapidus A."/>
            <person name="Bruce D."/>
            <person name="Goodwin L."/>
            <person name="Pitluck S."/>
            <person name="Kyrpides N."/>
            <person name="Mavromatis K."/>
            <person name="Ivanova N."/>
            <person name="Zeytun A."/>
            <person name="Brettin T."/>
            <person name="Detter J.C."/>
            <person name="Tapia R."/>
            <person name="Han C."/>
            <person name="Land M."/>
            <person name="Hauser L."/>
            <person name="Markowitz V."/>
            <person name="Cheng J.-F."/>
            <person name="Hugenholtz P."/>
            <person name="Woyke T."/>
            <person name="Wu D."/>
            <person name="Gronow S."/>
            <person name="Wellnitz S."/>
            <person name="Brambilla E."/>
            <person name="Klenk H.-P."/>
            <person name="Eisen J.A."/>
        </authorList>
    </citation>
    <scope>NUCLEOTIDE SEQUENCE</scope>
    <source>
        <strain>P 36-108</strain>
    </source>
</reference>
<dbReference type="PANTHER" id="PTHR30620">
    <property type="entry name" value="PERIPLASMIC BETA-GLUCOSIDASE-RELATED"/>
    <property type="match status" value="1"/>
</dbReference>
<dbReference type="STRING" id="693979.Bache_1668"/>
<keyword evidence="4" id="KW-0732">Signal</keyword>
<dbReference type="SUPFAM" id="SSF52279">
    <property type="entry name" value="Beta-D-glucan exohydrolase, C-terminal domain"/>
    <property type="match status" value="1"/>
</dbReference>
<keyword evidence="5 7" id="KW-0378">Hydrolase</keyword>
<dbReference type="InterPro" id="IPR001764">
    <property type="entry name" value="Glyco_hydro_3_N"/>
</dbReference>